<protein>
    <submittedName>
        <fullName evidence="2">Uncharacterized protein</fullName>
    </submittedName>
</protein>
<evidence type="ECO:0000256" key="1">
    <source>
        <dbReference type="SAM" id="MobiDB-lite"/>
    </source>
</evidence>
<gene>
    <name evidence="2" type="ORF">PsYK624_052970</name>
</gene>
<sequence length="275" mass="32101">MFRSVLFRSIAPYDSLLPPYSSGWVRAQHIVTTDELYCSKAEHVFDERKHIDKALRTNERETLTWVTCDVQPCPWRYLKGTNDYEKSQPHLSSPNENQIQHFSKGIDEYSTYDNERQARQAEEDERDNMSNTATETAQTQQTQQAQQGQQTTDIRSLSHDEVLAYLLRETGYQGNTMPDIAAFQHPSKAKDLHLEHQGQEGLEDNNLAEEDLRKAEVEDHHRAEVEEDHRKAEEDHRKAEEDLRKEEVEEAHLKEEVEEARRNPQAGNPQRHLRT</sequence>
<proteinExistence type="predicted"/>
<reference evidence="2 3" key="1">
    <citation type="submission" date="2021-08" db="EMBL/GenBank/DDBJ databases">
        <title>Draft Genome Sequence of Phanerochaete sordida strain YK-624.</title>
        <authorList>
            <person name="Mori T."/>
            <person name="Dohra H."/>
            <person name="Suzuki T."/>
            <person name="Kawagishi H."/>
            <person name="Hirai H."/>
        </authorList>
    </citation>
    <scope>NUCLEOTIDE SEQUENCE [LARGE SCALE GENOMIC DNA]</scope>
    <source>
        <strain evidence="2 3">YK-624</strain>
    </source>
</reference>
<feature type="region of interest" description="Disordered" evidence="1">
    <location>
        <begin position="217"/>
        <end position="275"/>
    </location>
</feature>
<evidence type="ECO:0000313" key="3">
    <source>
        <dbReference type="Proteomes" id="UP000703269"/>
    </source>
</evidence>
<keyword evidence="3" id="KW-1185">Reference proteome</keyword>
<comment type="caution">
    <text evidence="2">The sequence shown here is derived from an EMBL/GenBank/DDBJ whole genome shotgun (WGS) entry which is preliminary data.</text>
</comment>
<feature type="region of interest" description="Disordered" evidence="1">
    <location>
        <begin position="115"/>
        <end position="155"/>
    </location>
</feature>
<organism evidence="2 3">
    <name type="scientific">Phanerochaete sordida</name>
    <dbReference type="NCBI Taxonomy" id="48140"/>
    <lineage>
        <taxon>Eukaryota</taxon>
        <taxon>Fungi</taxon>
        <taxon>Dikarya</taxon>
        <taxon>Basidiomycota</taxon>
        <taxon>Agaricomycotina</taxon>
        <taxon>Agaricomycetes</taxon>
        <taxon>Polyporales</taxon>
        <taxon>Phanerochaetaceae</taxon>
        <taxon>Phanerochaete</taxon>
    </lineage>
</organism>
<dbReference type="EMBL" id="BPQB01000012">
    <property type="protein sequence ID" value="GJE89202.1"/>
    <property type="molecule type" value="Genomic_DNA"/>
</dbReference>
<dbReference type="AlphaFoldDB" id="A0A9P3LCT8"/>
<feature type="compositionally biased region" description="Basic and acidic residues" evidence="1">
    <location>
        <begin position="217"/>
        <end position="262"/>
    </location>
</feature>
<feature type="compositionally biased region" description="Low complexity" evidence="1">
    <location>
        <begin position="132"/>
        <end position="152"/>
    </location>
</feature>
<evidence type="ECO:0000313" key="2">
    <source>
        <dbReference type="EMBL" id="GJE89202.1"/>
    </source>
</evidence>
<accession>A0A9P3LCT8</accession>
<name>A0A9P3LCT8_9APHY</name>
<dbReference type="Proteomes" id="UP000703269">
    <property type="component" value="Unassembled WGS sequence"/>
</dbReference>